<evidence type="ECO:0000256" key="5">
    <source>
        <dbReference type="ARBA" id="ARBA00023015"/>
    </source>
</evidence>
<dbReference type="SMART" id="SM00342">
    <property type="entry name" value="HTH_ARAC"/>
    <property type="match status" value="1"/>
</dbReference>
<keyword evidence="2" id="KW-0963">Cytoplasm</keyword>
<dbReference type="GO" id="GO:0003700">
    <property type="term" value="F:DNA-binding transcription factor activity"/>
    <property type="evidence" value="ECO:0007669"/>
    <property type="project" value="InterPro"/>
</dbReference>
<evidence type="ECO:0000256" key="7">
    <source>
        <dbReference type="ARBA" id="ARBA00023163"/>
    </source>
</evidence>
<feature type="modified residue" description="4-aspartylphosphate" evidence="8">
    <location>
        <position position="54"/>
    </location>
</feature>
<evidence type="ECO:0000259" key="10">
    <source>
        <dbReference type="PROSITE" id="PS50110"/>
    </source>
</evidence>
<dbReference type="InterPro" id="IPR018060">
    <property type="entry name" value="HTH_AraC"/>
</dbReference>
<evidence type="ECO:0000256" key="3">
    <source>
        <dbReference type="ARBA" id="ARBA00022553"/>
    </source>
</evidence>
<dbReference type="Pfam" id="PF00072">
    <property type="entry name" value="Response_reg"/>
    <property type="match status" value="1"/>
</dbReference>
<dbReference type="InterPro" id="IPR018062">
    <property type="entry name" value="HTH_AraC-typ_CS"/>
</dbReference>
<dbReference type="PANTHER" id="PTHR42713">
    <property type="entry name" value="HISTIDINE KINASE-RELATED"/>
    <property type="match status" value="1"/>
</dbReference>
<dbReference type="Gene3D" id="1.10.10.60">
    <property type="entry name" value="Homeodomain-like"/>
    <property type="match status" value="2"/>
</dbReference>
<evidence type="ECO:0000313" key="11">
    <source>
        <dbReference type="EMBL" id="MBB3150385.1"/>
    </source>
</evidence>
<dbReference type="Gene3D" id="3.40.50.2300">
    <property type="match status" value="1"/>
</dbReference>
<dbReference type="InterPro" id="IPR011006">
    <property type="entry name" value="CheY-like_superfamily"/>
</dbReference>
<keyword evidence="12" id="KW-1185">Reference proteome</keyword>
<dbReference type="RefSeq" id="WP_183558141.1">
    <property type="nucleotide sequence ID" value="NZ_CBCSLB010000001.1"/>
</dbReference>
<dbReference type="SMART" id="SM00448">
    <property type="entry name" value="REC"/>
    <property type="match status" value="1"/>
</dbReference>
<evidence type="ECO:0000256" key="8">
    <source>
        <dbReference type="PROSITE-ProRule" id="PRU00169"/>
    </source>
</evidence>
<feature type="domain" description="Response regulatory" evidence="10">
    <location>
        <begin position="2"/>
        <end position="119"/>
    </location>
</feature>
<keyword evidence="3 8" id="KW-0597">Phosphoprotein</keyword>
<keyword evidence="4" id="KW-0902">Two-component regulatory system</keyword>
<reference evidence="11 12" key="1">
    <citation type="submission" date="2020-08" db="EMBL/GenBank/DDBJ databases">
        <title>Genomic Encyclopedia of Type Strains, Phase III (KMG-III): the genomes of soil and plant-associated and newly described type strains.</title>
        <authorList>
            <person name="Whitman W."/>
        </authorList>
    </citation>
    <scope>NUCLEOTIDE SEQUENCE [LARGE SCALE GENOMIC DNA]</scope>
    <source>
        <strain evidence="11 12">CECT 8234</strain>
    </source>
</reference>
<evidence type="ECO:0000259" key="9">
    <source>
        <dbReference type="PROSITE" id="PS01124"/>
    </source>
</evidence>
<keyword evidence="5" id="KW-0805">Transcription regulation</keyword>
<proteinExistence type="predicted"/>
<dbReference type="InterPro" id="IPR009057">
    <property type="entry name" value="Homeodomain-like_sf"/>
</dbReference>
<comment type="caution">
    <text evidence="11">The sequence shown here is derived from an EMBL/GenBank/DDBJ whole genome shotgun (WGS) entry which is preliminary data.</text>
</comment>
<gene>
    <name evidence="11" type="ORF">FHS16_000417</name>
</gene>
<evidence type="ECO:0000256" key="1">
    <source>
        <dbReference type="ARBA" id="ARBA00004496"/>
    </source>
</evidence>
<dbReference type="InterPro" id="IPR001789">
    <property type="entry name" value="Sig_transdc_resp-reg_receiver"/>
</dbReference>
<dbReference type="PROSITE" id="PS01124">
    <property type="entry name" value="HTH_ARAC_FAMILY_2"/>
    <property type="match status" value="1"/>
</dbReference>
<evidence type="ECO:0000313" key="12">
    <source>
        <dbReference type="Proteomes" id="UP000518605"/>
    </source>
</evidence>
<dbReference type="GO" id="GO:0005737">
    <property type="term" value="C:cytoplasm"/>
    <property type="evidence" value="ECO:0007669"/>
    <property type="project" value="UniProtKB-SubCell"/>
</dbReference>
<evidence type="ECO:0000256" key="4">
    <source>
        <dbReference type="ARBA" id="ARBA00023012"/>
    </source>
</evidence>
<accession>A0A7W5G895</accession>
<feature type="domain" description="HTH araC/xylS-type" evidence="9">
    <location>
        <begin position="435"/>
        <end position="533"/>
    </location>
</feature>
<keyword evidence="6" id="KW-0238">DNA-binding</keyword>
<evidence type="ECO:0000256" key="6">
    <source>
        <dbReference type="ARBA" id="ARBA00023125"/>
    </source>
</evidence>
<sequence>MRTIIIDDEPIIRQGIVHKMKRTGLPVTIVGEASDGIAGLELVRSVRPQVVITDIQMPGMNGLAFIREVKEIWPETEFIVVSGYDDFDYAKQAMRYGVKHYLLKPLEDDQLHESLSEIMERVEKDGLKASAMEQLQSLEESSRELSLRQELTRFLQHGESALDHEELRKLEQRSGLLAAVVLQVKPFTLPHFSFEAGEQELLFYAMKNIMMERFESASIAGLLVHHALDRNEFVFIAGLRSAEERSRVTVALEEIVYGMNKYLRLGITIGVGAYVSKLQSIPACYREARQLSRNAILHGSNRIYDKNRPAPGHPNRKSIISEEDERMLFESLKSWEADKIHRWTERRIGSIAQDPDSVYVQLEWFCVDLYLLLHKYLLSVPHSTEWVIGEMDDLQQWLGLLTDWRDVVVQMKRMTDNIIGHQSRTDSAAGKDIMEAVKAYIDSGYGEPISLQSISEKFFIHPNYFSKRFKEKYGISFIDYLTAIRMKQAALLLRDSELKIHQIAVRVGFEDAAYFSSVFRKMYGETPKQYREKPARA</sequence>
<protein>
    <submittedName>
        <fullName evidence="11">Two-component system response regulator YesN</fullName>
    </submittedName>
</protein>
<dbReference type="Pfam" id="PF12833">
    <property type="entry name" value="HTH_18"/>
    <property type="match status" value="1"/>
</dbReference>
<dbReference type="InterPro" id="IPR020449">
    <property type="entry name" value="Tscrpt_reg_AraC-type_HTH"/>
</dbReference>
<dbReference type="InterPro" id="IPR051552">
    <property type="entry name" value="HptR"/>
</dbReference>
<dbReference type="PRINTS" id="PR00032">
    <property type="entry name" value="HTHARAC"/>
</dbReference>
<keyword evidence="7" id="KW-0804">Transcription</keyword>
<evidence type="ECO:0000256" key="2">
    <source>
        <dbReference type="ARBA" id="ARBA00022490"/>
    </source>
</evidence>
<dbReference type="PROSITE" id="PS00041">
    <property type="entry name" value="HTH_ARAC_FAMILY_1"/>
    <property type="match status" value="1"/>
</dbReference>
<comment type="subcellular location">
    <subcellularLocation>
        <location evidence="1">Cytoplasm</location>
    </subcellularLocation>
</comment>
<dbReference type="SUPFAM" id="SSF52172">
    <property type="entry name" value="CheY-like"/>
    <property type="match status" value="1"/>
</dbReference>
<dbReference type="AlphaFoldDB" id="A0A7W5G895"/>
<name>A0A7W5G895_9BACL</name>
<dbReference type="GO" id="GO:0043565">
    <property type="term" value="F:sequence-specific DNA binding"/>
    <property type="evidence" value="ECO:0007669"/>
    <property type="project" value="InterPro"/>
</dbReference>
<dbReference type="PROSITE" id="PS50110">
    <property type="entry name" value="RESPONSE_REGULATORY"/>
    <property type="match status" value="1"/>
</dbReference>
<dbReference type="CDD" id="cd17536">
    <property type="entry name" value="REC_YesN-like"/>
    <property type="match status" value="1"/>
</dbReference>
<organism evidence="11 12">
    <name type="scientific">Paenibacillus endophyticus</name>
    <dbReference type="NCBI Taxonomy" id="1294268"/>
    <lineage>
        <taxon>Bacteria</taxon>
        <taxon>Bacillati</taxon>
        <taxon>Bacillota</taxon>
        <taxon>Bacilli</taxon>
        <taxon>Bacillales</taxon>
        <taxon>Paenibacillaceae</taxon>
        <taxon>Paenibacillus</taxon>
    </lineage>
</organism>
<dbReference type="GO" id="GO:0000160">
    <property type="term" value="P:phosphorelay signal transduction system"/>
    <property type="evidence" value="ECO:0007669"/>
    <property type="project" value="UniProtKB-KW"/>
</dbReference>
<dbReference type="PANTHER" id="PTHR42713:SF3">
    <property type="entry name" value="TRANSCRIPTIONAL REGULATORY PROTEIN HPTR"/>
    <property type="match status" value="1"/>
</dbReference>
<dbReference type="EMBL" id="JACHXW010000001">
    <property type="protein sequence ID" value="MBB3150385.1"/>
    <property type="molecule type" value="Genomic_DNA"/>
</dbReference>
<dbReference type="Proteomes" id="UP000518605">
    <property type="component" value="Unassembled WGS sequence"/>
</dbReference>
<dbReference type="SUPFAM" id="SSF46689">
    <property type="entry name" value="Homeodomain-like"/>
    <property type="match status" value="2"/>
</dbReference>